<evidence type="ECO:0000259" key="9">
    <source>
        <dbReference type="PROSITE" id="PS50020"/>
    </source>
</evidence>
<comment type="catalytic activity">
    <reaction evidence="5">
        <text>a 5'-end (N(2),N(7)-dimethyl 5'-triphosphoguanosine)-ribonucleoside in snRNA + S-adenosyl-L-methionine = a 5'-end (N(2),N(2),N(7)-trimethyl 5'-triphosphoguanosine)-ribonucleoside in snRNA + S-adenosyl-L-homocysteine + H(+)</text>
        <dbReference type="Rhea" id="RHEA:78479"/>
        <dbReference type="Rhea" id="RHEA-COMP:19087"/>
        <dbReference type="Rhea" id="RHEA-COMP:19089"/>
        <dbReference type="ChEBI" id="CHEBI:15378"/>
        <dbReference type="ChEBI" id="CHEBI:57856"/>
        <dbReference type="ChEBI" id="CHEBI:59789"/>
        <dbReference type="ChEBI" id="CHEBI:167623"/>
        <dbReference type="ChEBI" id="CHEBI:172880"/>
    </reaction>
    <physiologicalReaction direction="left-to-right" evidence="5">
        <dbReference type="Rhea" id="RHEA:78480"/>
    </physiologicalReaction>
</comment>
<protein>
    <recommendedName>
        <fullName evidence="1">Trimethylguanosine synthase</fullName>
    </recommendedName>
    <alternativeName>
        <fullName evidence="7">Cap-specific guanine-N(2) methyltransferase</fullName>
    </alternativeName>
</protein>
<dbReference type="Gene3D" id="3.40.50.150">
    <property type="entry name" value="Vaccinia Virus protein VP39"/>
    <property type="match status" value="1"/>
</dbReference>
<comment type="caution">
    <text evidence="10">The sequence shown here is derived from an EMBL/GenBank/DDBJ whole genome shotgun (WGS) entry which is preliminary data.</text>
</comment>
<feature type="region of interest" description="Disordered" evidence="8">
    <location>
        <begin position="103"/>
        <end position="128"/>
    </location>
</feature>
<dbReference type="SUPFAM" id="SSF53335">
    <property type="entry name" value="S-adenosyl-L-methionine-dependent methyltransferases"/>
    <property type="match status" value="1"/>
</dbReference>
<dbReference type="InterPro" id="IPR019012">
    <property type="entry name" value="RNA_cap_Gua-N2-MeTrfase"/>
</dbReference>
<evidence type="ECO:0000256" key="3">
    <source>
        <dbReference type="ARBA" id="ARBA00047418"/>
    </source>
</evidence>
<accession>A0ABD0UXU6</accession>
<dbReference type="InterPro" id="IPR029063">
    <property type="entry name" value="SAM-dependent_MTases_sf"/>
</dbReference>
<dbReference type="FunFam" id="3.40.50.150:FF:000305">
    <property type="entry name" value="S-adenosyl-L-methionine-dependent methyltransferase superfamily protein"/>
    <property type="match status" value="1"/>
</dbReference>
<sequence>MADGEAGMKYPNIRALRPLIRITEIFLWDDVGVITSGTSTHHDYLSLAPAASSSFQTRKMNTCTTTIEESNTDHTITDYLCVEDLELVQEMDALGLPLSFGTSKARSNVTSRSKRKGTKPKFAGHEKERNNPVPQIMVFSKMENPASSTYFHGSTNMSSCLHAVEGQVDTCHDAKEHGRGDLHLDESVSASALGSGNETVKKPFLYEVSDANSENLDKFEFSPDTVPVSFQLNSEVLSSLSLHGDSCPEEILGDVCSQALFHHDGDLVNKHDLDRFSEDSSSLCCNMHLKGDTQTWQRSSVLAEFPLCTLGDCHDNFLCCEHGDWRVIWDPFYKSNYFVNVETLESTWYPPPGLEEYAFPCSDLSRKETDVGAAEKDTGSEHSCGFSVVTDSLLENEGDFHFTDEQPVKISAKMEAEMDFYAHYTIVGNGNSNVQLSLYPSNATADVKEKVQERTEYISDSLVKYWRQRYSLFSRFDYGIKMDEESWFSVTPELIAKHHAFRCGPGTIIDCFTGVGGNAIQFAMRSNHVIAIDVDPQKIEYAQQNAVIYEVSERIDFIKGDFFEIAPSLKGDVVFLSPPWGGPDYARMQTYDMSLLRPREGYYLFKIASLIAAKVVMFLPRNVNLAQLVDLSLLADPPWNLEVEKNYLNGKLKSITAYFDKSTTD</sequence>
<dbReference type="Pfam" id="PF09445">
    <property type="entry name" value="Methyltransf_15"/>
    <property type="match status" value="1"/>
</dbReference>
<dbReference type="PROSITE" id="PS01159">
    <property type="entry name" value="WW_DOMAIN_1"/>
    <property type="match status" value="1"/>
</dbReference>
<comment type="catalytic activity">
    <reaction evidence="3">
        <text>a 5'-end (N(2),N(7)-dimethyl 5'-triphosphoguanosine)-ribonucleoside in snoRNA + S-adenosyl-L-methionine = a 5'-end (N(2),N(2),N(7)-trimethyl 5'-triphosphoguanosine)-ribonucleoside in snoRNA + S-adenosyl-L-homocysteine + H(+)</text>
        <dbReference type="Rhea" id="RHEA:78507"/>
        <dbReference type="Rhea" id="RHEA-COMP:19088"/>
        <dbReference type="Rhea" id="RHEA-COMP:19090"/>
        <dbReference type="ChEBI" id="CHEBI:15378"/>
        <dbReference type="ChEBI" id="CHEBI:57856"/>
        <dbReference type="ChEBI" id="CHEBI:59789"/>
        <dbReference type="ChEBI" id="CHEBI:167623"/>
        <dbReference type="ChEBI" id="CHEBI:172880"/>
    </reaction>
    <physiologicalReaction direction="left-to-right" evidence="3">
        <dbReference type="Rhea" id="RHEA:78508"/>
    </physiologicalReaction>
</comment>
<dbReference type="PANTHER" id="PTHR14741:SF32">
    <property type="entry name" value="TRIMETHYLGUANOSINE SYNTHASE"/>
    <property type="match status" value="1"/>
</dbReference>
<keyword evidence="11" id="KW-1185">Reference proteome</keyword>
<dbReference type="InterPro" id="IPR001202">
    <property type="entry name" value="WW_dom"/>
</dbReference>
<comment type="catalytic activity">
    <reaction evidence="4">
        <text>a 5'-end (N(7)-methyl 5'-triphosphoguanosine)-ribonucleoside in snoRNA + S-adenosyl-L-methionine = a 5'-end (N(2),N(7)-dimethyl 5'-triphosphoguanosine)-ribonucleoside in snoRNA + S-adenosyl-L-homocysteine + H(+)</text>
        <dbReference type="Rhea" id="RHEA:78475"/>
        <dbReference type="Rhea" id="RHEA-COMP:19086"/>
        <dbReference type="Rhea" id="RHEA-COMP:19088"/>
        <dbReference type="ChEBI" id="CHEBI:15378"/>
        <dbReference type="ChEBI" id="CHEBI:57856"/>
        <dbReference type="ChEBI" id="CHEBI:59789"/>
        <dbReference type="ChEBI" id="CHEBI:156461"/>
        <dbReference type="ChEBI" id="CHEBI:172880"/>
    </reaction>
    <physiologicalReaction direction="left-to-right" evidence="4">
        <dbReference type="Rhea" id="RHEA:78476"/>
    </physiologicalReaction>
</comment>
<evidence type="ECO:0000313" key="10">
    <source>
        <dbReference type="EMBL" id="KAL0917461.1"/>
    </source>
</evidence>
<proteinExistence type="inferred from homology"/>
<dbReference type="EMBL" id="JANQDX010000010">
    <property type="protein sequence ID" value="KAL0917461.1"/>
    <property type="molecule type" value="Genomic_DNA"/>
</dbReference>
<dbReference type="PANTHER" id="PTHR14741">
    <property type="entry name" value="S-ADENOSYLMETHIONINE-DEPENDENT METHYLTRANSFERASE RELATED"/>
    <property type="match status" value="1"/>
</dbReference>
<evidence type="ECO:0000313" key="11">
    <source>
        <dbReference type="Proteomes" id="UP001552299"/>
    </source>
</evidence>
<dbReference type="CDD" id="cd02440">
    <property type="entry name" value="AdoMet_MTases"/>
    <property type="match status" value="1"/>
</dbReference>
<evidence type="ECO:0000256" key="5">
    <source>
        <dbReference type="ARBA" id="ARBA00048763"/>
    </source>
</evidence>
<dbReference type="CDD" id="cd00201">
    <property type="entry name" value="WW"/>
    <property type="match status" value="1"/>
</dbReference>
<evidence type="ECO:0000256" key="7">
    <source>
        <dbReference type="ARBA" id="ARBA00049790"/>
    </source>
</evidence>
<dbReference type="PROSITE" id="PS50020">
    <property type="entry name" value="WW_DOMAIN_2"/>
    <property type="match status" value="1"/>
</dbReference>
<dbReference type="Proteomes" id="UP001552299">
    <property type="component" value="Unassembled WGS sequence"/>
</dbReference>
<gene>
    <name evidence="10" type="ORF">M5K25_012523</name>
</gene>
<evidence type="ECO:0000256" key="1">
    <source>
        <dbReference type="ARBA" id="ARBA00018517"/>
    </source>
</evidence>
<evidence type="ECO:0000256" key="2">
    <source>
        <dbReference type="ARBA" id="ARBA00025783"/>
    </source>
</evidence>
<dbReference type="AlphaFoldDB" id="A0ABD0UXU6"/>
<evidence type="ECO:0000256" key="6">
    <source>
        <dbReference type="ARBA" id="ARBA00049075"/>
    </source>
</evidence>
<feature type="domain" description="WW" evidence="9">
    <location>
        <begin position="325"/>
        <end position="353"/>
    </location>
</feature>
<evidence type="ECO:0000256" key="8">
    <source>
        <dbReference type="SAM" id="MobiDB-lite"/>
    </source>
</evidence>
<organism evidence="10 11">
    <name type="scientific">Dendrobium thyrsiflorum</name>
    <name type="common">Pinecone-like raceme dendrobium</name>
    <name type="synonym">Orchid</name>
    <dbReference type="NCBI Taxonomy" id="117978"/>
    <lineage>
        <taxon>Eukaryota</taxon>
        <taxon>Viridiplantae</taxon>
        <taxon>Streptophyta</taxon>
        <taxon>Embryophyta</taxon>
        <taxon>Tracheophyta</taxon>
        <taxon>Spermatophyta</taxon>
        <taxon>Magnoliopsida</taxon>
        <taxon>Liliopsida</taxon>
        <taxon>Asparagales</taxon>
        <taxon>Orchidaceae</taxon>
        <taxon>Epidendroideae</taxon>
        <taxon>Malaxideae</taxon>
        <taxon>Dendrobiinae</taxon>
        <taxon>Dendrobium</taxon>
    </lineage>
</organism>
<comment type="similarity">
    <text evidence="2">Belongs to the methyltransferase superfamily. Trimethylguanosine synthase family.</text>
</comment>
<evidence type="ECO:0000256" key="4">
    <source>
        <dbReference type="ARBA" id="ARBA00048740"/>
    </source>
</evidence>
<name>A0ABD0UXU6_DENTH</name>
<comment type="catalytic activity">
    <reaction evidence="6">
        <text>a 5'-end (N(7)-methyl 5'-triphosphoguanosine)-ribonucleoside in snRNA + S-adenosyl-L-methionine = a 5'-end (N(2),N(7)-dimethyl 5'-triphosphoguanosine)-ribonucleoside in snRNA + S-adenosyl-L-homocysteine + H(+)</text>
        <dbReference type="Rhea" id="RHEA:78471"/>
        <dbReference type="Rhea" id="RHEA-COMP:19085"/>
        <dbReference type="Rhea" id="RHEA-COMP:19087"/>
        <dbReference type="ChEBI" id="CHEBI:15378"/>
        <dbReference type="ChEBI" id="CHEBI:57856"/>
        <dbReference type="ChEBI" id="CHEBI:59789"/>
        <dbReference type="ChEBI" id="CHEBI:156461"/>
        <dbReference type="ChEBI" id="CHEBI:172880"/>
    </reaction>
    <physiologicalReaction direction="left-to-right" evidence="6">
        <dbReference type="Rhea" id="RHEA:78472"/>
    </physiologicalReaction>
</comment>
<reference evidence="10 11" key="1">
    <citation type="journal article" date="2024" name="Plant Biotechnol. J.">
        <title>Dendrobium thyrsiflorum genome and its molecular insights into genes involved in important horticultural traits.</title>
        <authorList>
            <person name="Chen B."/>
            <person name="Wang J.Y."/>
            <person name="Zheng P.J."/>
            <person name="Li K.L."/>
            <person name="Liang Y.M."/>
            <person name="Chen X.F."/>
            <person name="Zhang C."/>
            <person name="Zhao X."/>
            <person name="He X."/>
            <person name="Zhang G.Q."/>
            <person name="Liu Z.J."/>
            <person name="Xu Q."/>
        </authorList>
    </citation>
    <scope>NUCLEOTIDE SEQUENCE [LARGE SCALE GENOMIC DNA]</scope>
    <source>
        <strain evidence="10">GZMU011</strain>
    </source>
</reference>